<dbReference type="InterPro" id="IPR041589">
    <property type="entry name" value="DNAH3_AAA_lid_1"/>
</dbReference>
<evidence type="ECO:0000313" key="17">
    <source>
        <dbReference type="EMBL" id="KAG7386284.1"/>
    </source>
</evidence>
<dbReference type="GO" id="GO:0007018">
    <property type="term" value="P:microtubule-based movement"/>
    <property type="evidence" value="ECO:0007669"/>
    <property type="project" value="InterPro"/>
</dbReference>
<evidence type="ECO:0000256" key="8">
    <source>
        <dbReference type="ARBA" id="ARBA00023017"/>
    </source>
</evidence>
<dbReference type="FunFam" id="1.20.920.20:FF:000001">
    <property type="entry name" value="dynein heavy chain 2, axonemal"/>
    <property type="match status" value="1"/>
</dbReference>
<dbReference type="Pfam" id="PF12781">
    <property type="entry name" value="AAA_9"/>
    <property type="match status" value="1"/>
</dbReference>
<feature type="region of interest" description="Disordered" evidence="15">
    <location>
        <begin position="1604"/>
        <end position="1624"/>
    </location>
</feature>
<evidence type="ECO:0000259" key="16">
    <source>
        <dbReference type="SMART" id="SM00382"/>
    </source>
</evidence>
<comment type="caution">
    <text evidence="17">The sequence shown here is derived from an EMBL/GenBank/DDBJ whole genome shotgun (WGS) entry which is preliminary data.</text>
</comment>
<comment type="similarity">
    <text evidence="2">Belongs to the dynein heavy chain family.</text>
</comment>
<dbReference type="Pfam" id="PF08385">
    <property type="entry name" value="DHC_N1"/>
    <property type="match status" value="1"/>
</dbReference>
<dbReference type="Pfam" id="PF12775">
    <property type="entry name" value="AAA_7"/>
    <property type="match status" value="1"/>
</dbReference>
<feature type="compositionally biased region" description="Polar residues" evidence="15">
    <location>
        <begin position="1"/>
        <end position="16"/>
    </location>
</feature>
<dbReference type="InterPro" id="IPR024317">
    <property type="entry name" value="Dynein_heavy_chain_D4_dom"/>
</dbReference>
<protein>
    <recommendedName>
        <fullName evidence="16">AAA+ ATPase domain-containing protein</fullName>
    </recommendedName>
</protein>
<feature type="region of interest" description="Disordered" evidence="15">
    <location>
        <begin position="1"/>
        <end position="30"/>
    </location>
</feature>
<dbReference type="PANTHER" id="PTHR46532">
    <property type="entry name" value="MALE FERTILITY FACTOR KL5"/>
    <property type="match status" value="1"/>
</dbReference>
<evidence type="ECO:0000256" key="14">
    <source>
        <dbReference type="SAM" id="Coils"/>
    </source>
</evidence>
<dbReference type="Pfam" id="PF12774">
    <property type="entry name" value="AAA_6"/>
    <property type="match status" value="2"/>
</dbReference>
<evidence type="ECO:0000256" key="4">
    <source>
        <dbReference type="ARBA" id="ARBA00022701"/>
    </source>
</evidence>
<keyword evidence="10" id="KW-0969">Cilium</keyword>
<dbReference type="Pfam" id="PF17852">
    <property type="entry name" value="Dynein_AAA_lid"/>
    <property type="match status" value="1"/>
</dbReference>
<dbReference type="InterPro" id="IPR035699">
    <property type="entry name" value="AAA_6"/>
</dbReference>
<name>A0A8T1W2R0_9STRA</name>
<dbReference type="InterPro" id="IPR041466">
    <property type="entry name" value="Dynein_AAA5_ext"/>
</dbReference>
<dbReference type="Proteomes" id="UP000693981">
    <property type="component" value="Unassembled WGS sequence"/>
</dbReference>
<feature type="region of interest" description="Disordered" evidence="15">
    <location>
        <begin position="2161"/>
        <end position="2181"/>
    </location>
</feature>
<dbReference type="Pfam" id="PF12777">
    <property type="entry name" value="MT"/>
    <property type="match status" value="1"/>
</dbReference>
<keyword evidence="11" id="KW-0505">Motor protein</keyword>
<comment type="subcellular location">
    <subcellularLocation>
        <location evidence="1">Cytoplasm</location>
        <location evidence="1">Cytoskeleton</location>
        <location evidence="1">Cilium axoneme</location>
    </subcellularLocation>
</comment>
<keyword evidence="3" id="KW-0963">Cytoplasm</keyword>
<dbReference type="InterPro" id="IPR013602">
    <property type="entry name" value="Dynein_heavy_linker"/>
</dbReference>
<dbReference type="GO" id="GO:0008569">
    <property type="term" value="F:minus-end-directed microtubule motor activity"/>
    <property type="evidence" value="ECO:0007669"/>
    <property type="project" value="InterPro"/>
</dbReference>
<reference evidence="17" key="1">
    <citation type="submission" date="2021-02" db="EMBL/GenBank/DDBJ databases">
        <authorList>
            <person name="Palmer J.M."/>
        </authorList>
    </citation>
    <scope>NUCLEOTIDE SEQUENCE</scope>
    <source>
        <strain evidence="17">SCRP23</strain>
    </source>
</reference>
<dbReference type="FunFam" id="3.10.490.20:FF:000009">
    <property type="entry name" value="Dynein heavy chain 4"/>
    <property type="match status" value="1"/>
</dbReference>
<dbReference type="Pfam" id="PF18199">
    <property type="entry name" value="Dynein_C"/>
    <property type="match status" value="1"/>
</dbReference>
<dbReference type="InterPro" id="IPR013594">
    <property type="entry name" value="Dynein_heavy_tail"/>
</dbReference>
<sequence>MDSGRWTRTNTATTLASERETNGGGATNPQDDARVDFIRKLVLRTFPIVKIDALHRKFASDSVASKLFDFLHMPAARLLLFTDHGEESSGNVDVYATPPANLFGGASKMKKRPPVTVLYMIKSVNAAVSMTKYHEEIMSGTMEKNALESLALMLHDVFVPLIGNPRNQELWPEVVTTSIVNNMHSFYSSLQITLGQTKGATCLPLPWDQVVMESNAKPLPKGDTSNSFPFSSAKEASLTFSGLGKDQVHSLEGCLITWTKQIKNILKQDPETLLNSRESAHQGPMQELHFWATKAKNLNSIFAQLQSDSIRKVLQYLDASKSTYNVPFAKLCKEVFLARAEANDNSHYVRPLAKWFTRLADEESLLEIRNLFRPICHSILLIWKCSRFYNTPARLVVLIRQICNEIIRKATSHLNGERLFELLDQGDLEQADNLLQTSLQVCAHFKSVYFDYKAKSVTEVPGNPWRIQNNALFVRLDAFLERCHDVLELTQTIYQFQKLAEMEIGGTKGKTLTTSVHQIYADFQETLGQMKNVQYDLMDLDAKHFEDDFYAFRSKNKELERRLASVINQAFDDAKTIVGRFKCLDCFEDLLDRQIIKNELERKHTSLIASYASDLHVVQQVFIENRDSPPISPNLPPFAGAVSWCRGLAERIQFPMEKLKQISPRIVLEREESKEVMKLYTNVMAMLQEYEVQKVKQWGVSIETSSKAKLKLSLIRREAIPVNTDQVVTPKGNQQSTGVLPSSTGVYFVNFDAALIQLLREVKYFVLLGLDIPEDALEIYKRAEVFRRQTGNLELIVDMYNTIHATLLPVERPLVKGHLERMDQVLSKGIKALNWKSHGIDVFLKESMTIVNEANTLLSQLKSHQNRVAELLDIWNSPPFLFERKSKPLSVEEFEDLQKSLCQQKYHVIKEGGNEIHRLLKDTLKHLRVAQGSPDWRAFVDYVSGIVEDGLARVIIQSLGQLRDQLDPKRIESEDIPALLEVELDLYGKDVVYFPPIQSTAAKTGLQDVVMRRLEAILHCSTVFKRLDNSEGTYLKDMRENVQIQLLVADVWSFLDLNQNACSSFRHALTKYEYLWTTDLPQMFQEFLSTAWTPYTTTDENSARSKITYADSLPSSPGVKTAPTTDSSGNKVPIAAGSAMVTPPPMPAQLLNLERFQEKISFFLSLQNEISESKHVKDVGFVRVNSLPIKQALSTWVTKWVYLFTQYLHDRVVNQLVWVDNFMQRVNAGLEIDIETGNADKEKQSLMQCMLHIRDVRLLMREELLVNFAPLRDFVALLKVNGIALDMSYVGKENVLAFLEQAPIRWENMVNKTFKKKEVIQPLQNQMMESIRQEVAEFNRRLGSMKDEFKTVAPIHSPSDSRSIVEVYEQLDAYHSKLAQVEQEAARLMELEDIFELASSKNEVLTALRSNFITLKHIWDFVALLDSIYVNKWQPLLWCDLNVDELMEEVDGLERHRQRLFSSTRALKGWPVYDHLEQKLRQMAVILPLVKHLHSPAMRDRHWKNLMVLARKHFDLSGTSGSNASNYVAMSNATGSSKGADPRSSKSLLRFEEVLKLELFRFVNEVNELVEVASREFKIELQLHSIETTWNGFQLEFVPYQTAGNKGAPGGNRNDQHGTSSSATLPAAEDSDLLILKMPSAIIDCLEEHQLQLQTMAATGKFVAYFKDKVFAWQLRLGNVDTILKLWITLQRQWCSLESIFLSSAGDIQRQLPQEYQRFEHVDQEMKELFADARMSPSVLVACCEREGREAVLLDLQVELEICQKALNQYLDGKKDIFPRFYFVSNASLLDILSNGNFPPRIQPHFGNCFDGIQSFEFTNVHPTVDSGSSGGMSGRRMTSSTATEERFLAMAMVSKEGEVVQFPDSHLIHGTVENWFNDLVVVMQDTLRQKIFDAVEGSALWGVDCTRHGWVLDYAAQVSLLGSQIVWTEEVESALEEFENGTEDAIKKYYDVSTVRLEELIKLVQGHLGALDRQKIITLITVDVHARDVVQSLITKKVASSLDFQWQSQLRYYTTPVSTSTSQRKEVHIKICDFRSFYSYEYIGNCGRLVITPLTDRCYVTLTTALRLCLGGAPAGPAGTGKTETTKDLARGMGLQCYVFNCSDQMNYMTMANIFRGLAQTGAWGCFDEFNRISVEVLSVVATQVKTVLDATTMLMASTNRGTGGGSGGDAAGQEGASQQPISIPRPGNCEFFGKTISLVPTVGFFITMNPGYAGRAELPENLKALFRSCAMIKPDLQPICENMLMAEGFLKARVLSVKFVTLYDLCSELLSKQKHYDWGLRSVKSVLLVAGSLRRAHSNLTEEVVLMQVLRDFNTPRILPPDYPVFMGLLRDLFRSQDLPHLKNDGLQTKCAQVCALKKLQPEEGFLKKIVEYEEVLKVRHSVMLIGPAGCGKSTIWSTLAACHNIDDAGNVMAKHSTVYESVNPKAITADELYGYMTLDNDWKDGVLSAIMRNMSKNVTPFNETQSYKWVVLDGDIDAVWIESMNTVMDDNKVLTLVSNERIPLTKSMRLVFEISSLINATPATVSRAGIIYVDEGHIGWYPVAESWLQQRQSPAEAGILPGLFKKYLDSMFMALEETKAETIVPIVPVATVEMLCRLLDGMLSLVSEQEKNAEVLENALIYCGMWAFGGALASDKGSDDRMAFSTHFKTVAKYKFSSSNPSTASTGSGDANLANSTANMFDVYYDITKNELVHWGEKIPQFVSLGDVPFRAVVVPTMESIRVHSIIDLLLRKRKPTILVGPTGSGKSSLVHEHMKGLEDDVSFAHVGMHHYMDARELQLRLEQLIEKRSGRMYGPLYNHKLIYFLDDLNMPAPEEFGTQTALALLRQYMDYNSWYDRHDLSSKKFIQDIQFIACMNNKAGSFTINPRLHRHFSTLCISMPSKQDLTTIYSTLLNQHLLNFADKIKKLAPAIVTATIDLYNDIRVNFLPTATKFHYVFSMRDLSSVVQGIFLARPEAYLNNSLQFCRLWIHECFRVFSDRMSSPGEIQRFSEMAVEQTKKNFEEDQTEIFAAPLICVNFLATASSTSIPSDVEYGGSSLSYVPIQEKSQLTSCLERKLAEYNETHPVMSLVLFDQALEHITRIVRILANPCGNALLIGVGGSGKQSLSRLAAFICGYTLVSLATSASPVYGMSELKEDLKEIYRKAGVRPATPIVLLLTDSQITDNRFLVSLSDALTSGYIADLFTSEEMESIGGSLRMEAKARGIPDTKEQLQEFFYDRDVDLFSRTIQENVCHHMAEMHVSVTTACTMYAKSYGRHNYVTPTSFLELIRFYRSLLESKRSSQTLKIKRLEVGLATLKKTASDVAGLQDELKQTMKKVDERKKATEVLLEQMGKQRGDAEVKQRRADEERAKAAQAAEIASQIEAQASVELAIAKPALDAAQQAVNCLNKASLTELKSMGKPPAGVEKVTAAVLMMIKKETKNFSWDNAKKMMAKVDVFKQQLEQYDKENIPLDVVARVEPLIQEDPNFNYEKMKSKSVAAANLCVWVVNIISFHQVYVRVKPLMDTLEKARQTKAEADSELATVQKMVAEVESQLNALQASFREATNEKAKVEAEAQACQERLSLAERLVNGLASENDRWSREIDVLRASETSLIGDSLLAAGFVSYIGAFNASFRDQLWKSTWLPDIVTREIPITLGIQSEDGGRTGLDETGNTNAIQDAEEPLKSNSTPSGSSSAVNVGIDPLDVLSDSSDVAQWMNEGLPADRISIENGCIITSCQRWPLLVDPQLQGIIWLRGRNFQPKKSESSEAAEEQELSGQDLVILQPSQKHWTTTLKTAITSGQNVIIENLGESIDASLEPVIMRQVYKKGRAWFLQFAAEEIEVDPHFRLYLHTKLPNPHYRPEILAYCTLIDFSVTEKGLEDQLLANVVNLEQPDLETQKRQLQQEFNGYQIQLLMLENDLLERLSNAPEDILSDVPLIEGLEKTKLTAIDVAIALRKGKDTEREINIAREVYRPVANEASMMYFLMSQLCKVNHMYRYSLESYMTFFFVALNGVAAAPTTSGCTDSSTAHDRVGVLKEALRWTIFSMVTRGLFEEHKLLFLTQLVFQLLRRGVIGAHSGYEPRFAHFLLQGPKVVGPENTIPWLSESQWQSLQALIALGPFERFVADLEESEPRFREWYNSTNPETEKLPLDWRELDKSAPFLKLLAVKCLRPDRLTQAVSNFIAHALPNGNQFLNCDGQLNSYDILKSAFNDSSPWTPMYFILSPGTDVVADVDKLAVKDQERIKGVDYHNIALGQGQEQVAMRTLQLSVENGHWIILNNSAPGQQRREFLAPKLTAGFDRILEHVHTSLLNEAPIAFGLHPNAEVAFRTESGNVLLQTMLLTTTNDEKDNNGEDEEDEGTGLNSGSGGKETADAVQLAAEGVLQDVLENYREFRFDINELFFKGSSSESVQRDGGAGSLRSRGGRMFSMVSAPDAEDMDPFQTVLLQECQRMNNLLEIMTESLAELELGFRGDVPMTEAMERLQKFLYYERVPDSWLAAACPSRRSLAPWLANLQQRIAQLQEWNSSAPDLPLVLWLPGLFNPQAFLTAVLQTAARKHGVELDSLRITADVTKRTVDTVDAPARDGQFVHGLYLEGARWDLGNSVLEPSLPREMYVPMPVLTCRAVVNTVNKETSGGSGGGSSSKQVGGGAGNVFECPVYRTQQRGPTLIFMSPLRTKVPPAKWVLAGVAMLMEVV</sequence>
<keyword evidence="12" id="KW-0206">Cytoskeleton</keyword>
<feature type="coiled-coil region" evidence="14">
    <location>
        <begin position="3301"/>
        <end position="3370"/>
    </location>
</feature>
<keyword evidence="4" id="KW-0493">Microtubule</keyword>
<keyword evidence="6" id="KW-0547">Nucleotide-binding</keyword>
<evidence type="ECO:0000256" key="11">
    <source>
        <dbReference type="ARBA" id="ARBA00023175"/>
    </source>
</evidence>
<evidence type="ECO:0000256" key="7">
    <source>
        <dbReference type="ARBA" id="ARBA00022840"/>
    </source>
</evidence>
<dbReference type="GO" id="GO:0005874">
    <property type="term" value="C:microtubule"/>
    <property type="evidence" value="ECO:0007669"/>
    <property type="project" value="UniProtKB-KW"/>
</dbReference>
<evidence type="ECO:0000256" key="10">
    <source>
        <dbReference type="ARBA" id="ARBA00023069"/>
    </source>
</evidence>
<feature type="region of interest" description="Disordered" evidence="15">
    <location>
        <begin position="4332"/>
        <end position="4360"/>
    </location>
</feature>
<evidence type="ECO:0000256" key="6">
    <source>
        <dbReference type="ARBA" id="ARBA00022741"/>
    </source>
</evidence>
<accession>A0A8T1W2R0</accession>
<keyword evidence="13" id="KW-0966">Cell projection</keyword>
<keyword evidence="8" id="KW-0243">Dynein</keyword>
<dbReference type="Pfam" id="PF08393">
    <property type="entry name" value="DHC_N2"/>
    <property type="match status" value="1"/>
</dbReference>
<keyword evidence="5" id="KW-0677">Repeat</keyword>
<dbReference type="OrthoDB" id="424310at2759"/>
<gene>
    <name evidence="17" type="ORF">PHYBOEH_008714</name>
</gene>
<feature type="coiled-coil region" evidence="14">
    <location>
        <begin position="1328"/>
        <end position="1391"/>
    </location>
</feature>
<feature type="compositionally biased region" description="Gly residues" evidence="15">
    <location>
        <begin position="2163"/>
        <end position="2172"/>
    </location>
</feature>
<evidence type="ECO:0000313" key="18">
    <source>
        <dbReference type="Proteomes" id="UP000693981"/>
    </source>
</evidence>
<evidence type="ECO:0000256" key="12">
    <source>
        <dbReference type="ARBA" id="ARBA00023212"/>
    </source>
</evidence>
<evidence type="ECO:0000256" key="3">
    <source>
        <dbReference type="ARBA" id="ARBA00022490"/>
    </source>
</evidence>
<feature type="domain" description="AAA+ ATPase" evidence="16">
    <location>
        <begin position="2071"/>
        <end position="2238"/>
    </location>
</feature>
<evidence type="ECO:0000256" key="1">
    <source>
        <dbReference type="ARBA" id="ARBA00004430"/>
    </source>
</evidence>
<dbReference type="GO" id="GO:0045505">
    <property type="term" value="F:dynein intermediate chain binding"/>
    <property type="evidence" value="ECO:0007669"/>
    <property type="project" value="InterPro"/>
</dbReference>
<dbReference type="FunFam" id="1.10.8.710:FF:000007">
    <property type="entry name" value="Putative dynein heavy chain"/>
    <property type="match status" value="1"/>
</dbReference>
<dbReference type="GO" id="GO:0051959">
    <property type="term" value="F:dynein light intermediate chain binding"/>
    <property type="evidence" value="ECO:0007669"/>
    <property type="project" value="InterPro"/>
</dbReference>
<evidence type="ECO:0000256" key="5">
    <source>
        <dbReference type="ARBA" id="ARBA00022737"/>
    </source>
</evidence>
<dbReference type="Pfam" id="PF12780">
    <property type="entry name" value="AAA_8"/>
    <property type="match status" value="2"/>
</dbReference>
<proteinExistence type="inferred from homology"/>
<keyword evidence="18" id="KW-1185">Reference proteome</keyword>
<organism evidence="17 18">
    <name type="scientific">Phytophthora boehmeriae</name>
    <dbReference type="NCBI Taxonomy" id="109152"/>
    <lineage>
        <taxon>Eukaryota</taxon>
        <taxon>Sar</taxon>
        <taxon>Stramenopiles</taxon>
        <taxon>Oomycota</taxon>
        <taxon>Peronosporomycetes</taxon>
        <taxon>Peronosporales</taxon>
        <taxon>Peronosporaceae</taxon>
        <taxon>Phytophthora</taxon>
    </lineage>
</organism>
<dbReference type="GO" id="GO:0005858">
    <property type="term" value="C:axonemal dynein complex"/>
    <property type="evidence" value="ECO:0007669"/>
    <property type="project" value="TreeGrafter"/>
</dbReference>
<dbReference type="InterPro" id="IPR004273">
    <property type="entry name" value="Dynein_heavy_D6_P-loop"/>
</dbReference>
<dbReference type="CDD" id="cd00009">
    <property type="entry name" value="AAA"/>
    <property type="match status" value="1"/>
</dbReference>
<dbReference type="InterPro" id="IPR041228">
    <property type="entry name" value="Dynein_C"/>
</dbReference>
<feature type="domain" description="AAA+ ATPase" evidence="16">
    <location>
        <begin position="2736"/>
        <end position="2889"/>
    </location>
</feature>
<feature type="coiled-coil region" evidence="14">
    <location>
        <begin position="3512"/>
        <end position="3574"/>
    </location>
</feature>
<keyword evidence="9 14" id="KW-0175">Coiled coil</keyword>
<dbReference type="FunFam" id="1.20.140.100:FF:000001">
    <property type="entry name" value="dynein heavy chain 17, axonemal"/>
    <property type="match status" value="1"/>
</dbReference>
<dbReference type="InterPro" id="IPR003593">
    <property type="entry name" value="AAA+_ATPase"/>
</dbReference>
<dbReference type="SMART" id="SM00382">
    <property type="entry name" value="AAA"/>
    <property type="match status" value="2"/>
</dbReference>
<evidence type="ECO:0000256" key="13">
    <source>
        <dbReference type="ARBA" id="ARBA00023273"/>
    </source>
</evidence>
<dbReference type="FunFam" id="1.20.58.1120:FF:000001">
    <property type="entry name" value="dynein heavy chain 2, axonemal"/>
    <property type="match status" value="1"/>
</dbReference>
<evidence type="ECO:0000256" key="15">
    <source>
        <dbReference type="SAM" id="MobiDB-lite"/>
    </source>
</evidence>
<dbReference type="EMBL" id="JAGDFL010000519">
    <property type="protein sequence ID" value="KAG7386284.1"/>
    <property type="molecule type" value="Genomic_DNA"/>
</dbReference>
<dbReference type="PANTHER" id="PTHR46532:SF4">
    <property type="entry name" value="AAA+ ATPASE DOMAIN-CONTAINING PROTEIN"/>
    <property type="match status" value="1"/>
</dbReference>
<dbReference type="FunFam" id="3.40.50.300:FF:000049">
    <property type="entry name" value="Dynein, axonemal, heavy chain 5"/>
    <property type="match status" value="1"/>
</dbReference>
<dbReference type="Pfam" id="PF03028">
    <property type="entry name" value="Dynein_heavy"/>
    <property type="match status" value="1"/>
</dbReference>
<dbReference type="Pfam" id="PF17857">
    <property type="entry name" value="AAA_lid_1"/>
    <property type="match status" value="1"/>
</dbReference>
<dbReference type="InterPro" id="IPR035706">
    <property type="entry name" value="AAA_9"/>
</dbReference>
<evidence type="ECO:0000256" key="2">
    <source>
        <dbReference type="ARBA" id="ARBA00008887"/>
    </source>
</evidence>
<dbReference type="FunFam" id="1.20.920.30:FF:000002">
    <property type="entry name" value="Dynein axonemal heavy chain 3"/>
    <property type="match status" value="1"/>
</dbReference>
<keyword evidence="7" id="KW-0067">ATP-binding</keyword>
<dbReference type="InterPro" id="IPR024743">
    <property type="entry name" value="Dynein_HC_stalk"/>
</dbReference>
<dbReference type="FunFam" id="3.40.50.300:FF:000044">
    <property type="entry name" value="Dynein heavy chain 5, axonemal"/>
    <property type="match status" value="1"/>
</dbReference>
<dbReference type="GO" id="GO:0005524">
    <property type="term" value="F:ATP binding"/>
    <property type="evidence" value="ECO:0007669"/>
    <property type="project" value="UniProtKB-KW"/>
</dbReference>
<evidence type="ECO:0000256" key="9">
    <source>
        <dbReference type="ARBA" id="ARBA00023054"/>
    </source>
</evidence>
<dbReference type="InterPro" id="IPR026983">
    <property type="entry name" value="DHC"/>
</dbReference>